<dbReference type="CDD" id="cd01047">
    <property type="entry name" value="ACSF"/>
    <property type="match status" value="1"/>
</dbReference>
<comment type="pathway">
    <text evidence="2">Porphyrin-containing compound metabolism; chlorophyll biosynthesis.</text>
</comment>
<evidence type="ECO:0000256" key="4">
    <source>
        <dbReference type="ARBA" id="ARBA00008574"/>
    </source>
</evidence>
<keyword evidence="9 14" id="KW-1133">Transmembrane helix</keyword>
<feature type="domain" description="Palmitoyltransferase DHHC" evidence="15">
    <location>
        <begin position="212"/>
        <end position="325"/>
    </location>
</feature>
<feature type="region of interest" description="Disordered" evidence="13">
    <location>
        <begin position="934"/>
        <end position="955"/>
    </location>
</feature>
<dbReference type="InterPro" id="IPR008434">
    <property type="entry name" value="AcsF"/>
</dbReference>
<dbReference type="PANTHER" id="PTHR31053">
    <property type="entry name" value="MAGNESIUM-PROTOPORPHYRIN IX MONOMETHYL ESTER [OXIDATIVE] CYCLASE, CHLOROPLASTIC"/>
    <property type="match status" value="1"/>
</dbReference>
<evidence type="ECO:0000256" key="12">
    <source>
        <dbReference type="ARBA" id="ARBA00049231"/>
    </source>
</evidence>
<dbReference type="NCBIfam" id="TIGR02029">
    <property type="entry name" value="AcsF"/>
    <property type="match status" value="1"/>
</dbReference>
<feature type="transmembrane region" description="Helical" evidence="14">
    <location>
        <begin position="644"/>
        <end position="670"/>
    </location>
</feature>
<evidence type="ECO:0000256" key="11">
    <source>
        <dbReference type="ARBA" id="ARBA00023171"/>
    </source>
</evidence>
<dbReference type="InterPro" id="IPR001594">
    <property type="entry name" value="Palmitoyltrfase_DHHC"/>
</dbReference>
<evidence type="ECO:0000256" key="6">
    <source>
        <dbReference type="ARBA" id="ARBA00022531"/>
    </source>
</evidence>
<dbReference type="Proteomes" id="UP000824890">
    <property type="component" value="Unassembled WGS sequence"/>
</dbReference>
<name>A0ABQ7YDB2_BRANA</name>
<evidence type="ECO:0000313" key="17">
    <source>
        <dbReference type="EMBL" id="KAH0865196.1"/>
    </source>
</evidence>
<reference evidence="17 18" key="1">
    <citation type="submission" date="2021-05" db="EMBL/GenBank/DDBJ databases">
        <title>Genome Assembly of Synthetic Allotetraploid Brassica napus Reveals Homoeologous Exchanges between Subgenomes.</title>
        <authorList>
            <person name="Davis J.T."/>
        </authorList>
    </citation>
    <scope>NUCLEOTIDE SEQUENCE [LARGE SCALE GENOMIC DNA]</scope>
    <source>
        <strain evidence="18">cv. Da-Ae</strain>
        <tissue evidence="17">Seedling</tissue>
    </source>
</reference>
<feature type="transmembrane region" description="Helical" evidence="14">
    <location>
        <begin position="254"/>
        <end position="274"/>
    </location>
</feature>
<dbReference type="EMBL" id="JAGKQM010000018">
    <property type="protein sequence ID" value="KAH0865196.1"/>
    <property type="molecule type" value="Genomic_DNA"/>
</dbReference>
<keyword evidence="10 14" id="KW-0472">Membrane</keyword>
<feature type="compositionally biased region" description="Basic and acidic residues" evidence="13">
    <location>
        <begin position="816"/>
        <end position="825"/>
    </location>
</feature>
<feature type="domain" description="Palmitoyltransferase DHHC" evidence="15">
    <location>
        <begin position="598"/>
        <end position="682"/>
    </location>
</feature>
<comment type="similarity">
    <text evidence="4">Belongs to the DHHC palmitoyltransferase family.</text>
</comment>
<comment type="similarity">
    <text evidence="3">Belongs to the AcsF family.</text>
</comment>
<comment type="subcellular location">
    <subcellularLocation>
        <location evidence="1">Endomembrane system</location>
        <topology evidence="1">Multi-pass membrane protein</topology>
    </subcellularLocation>
</comment>
<feature type="transmembrane region" description="Helical" evidence="14">
    <location>
        <begin position="602"/>
        <end position="623"/>
    </location>
</feature>
<feature type="transmembrane region" description="Helical" evidence="14">
    <location>
        <begin position="328"/>
        <end position="346"/>
    </location>
</feature>
<dbReference type="PROSITE" id="PS50216">
    <property type="entry name" value="DHHC"/>
    <property type="match status" value="2"/>
</dbReference>
<accession>A0ABQ7YDB2</accession>
<comment type="catalytic activity">
    <reaction evidence="12">
        <text>Mg-protoporphyrin IX 13-monomethyl ester + 3 NADPH + 3 O2 + 2 H(+) = 3,8-divinyl protochlorophyllide a + 3 NADP(+) + 5 H2O</text>
        <dbReference type="Rhea" id="RHEA:33235"/>
        <dbReference type="ChEBI" id="CHEBI:15377"/>
        <dbReference type="ChEBI" id="CHEBI:15378"/>
        <dbReference type="ChEBI" id="CHEBI:15379"/>
        <dbReference type="ChEBI" id="CHEBI:57783"/>
        <dbReference type="ChEBI" id="CHEBI:58349"/>
        <dbReference type="ChEBI" id="CHEBI:58632"/>
        <dbReference type="ChEBI" id="CHEBI:60491"/>
        <dbReference type="EC" id="1.14.13.81"/>
    </reaction>
</comment>
<organism evidence="17 18">
    <name type="scientific">Brassica napus</name>
    <name type="common">Rape</name>
    <dbReference type="NCBI Taxonomy" id="3708"/>
    <lineage>
        <taxon>Eukaryota</taxon>
        <taxon>Viridiplantae</taxon>
        <taxon>Streptophyta</taxon>
        <taxon>Embryophyta</taxon>
        <taxon>Tracheophyta</taxon>
        <taxon>Spermatophyta</taxon>
        <taxon>Magnoliopsida</taxon>
        <taxon>eudicotyledons</taxon>
        <taxon>Gunneridae</taxon>
        <taxon>Pentapetalae</taxon>
        <taxon>rosids</taxon>
        <taxon>malvids</taxon>
        <taxon>Brassicales</taxon>
        <taxon>Brassicaceae</taxon>
        <taxon>Brassiceae</taxon>
        <taxon>Brassica</taxon>
    </lineage>
</organism>
<dbReference type="HAMAP" id="MF_01840">
    <property type="entry name" value="AcsF"/>
    <property type="match status" value="1"/>
</dbReference>
<evidence type="ECO:0000256" key="2">
    <source>
        <dbReference type="ARBA" id="ARBA00005173"/>
    </source>
</evidence>
<sequence length="1305" mass="150391">MLRLFQRNDDDDGVEELPMEEDICMEGERERQKNIRSLKTQNHYQIRKEGVLEIAGFIHRRREREQEHGKKKQEMNMWNHERKRIYQVWPGKNKFLCGGRLVFGPDASSLLLTTCMIGGPSITFCIRIAFLIGHRRPLFHSLILIGATLLTIMDFTFLFLTSTRDPGIIPRNKETPSEVITQSLEWMSNKVGNTKLPRTKYIIVNGFTVKVKFCDTCKLYRPPRASHCSTCNNCVQRFDHHCPWVGQCIALRNYPFFVCFISCSTLLCIYVFVFSLMSMLEVHGQFYVLIADDLILGVLALYCFVSVWFVGGLTVFHLYLISTNQARFFSFISKQPLITLLLLTTSESFRYHYDKKENPYRKGVLKNFKELLLGKISPPLRWSEPLGLRDMEMSSSKPGHGSCSLRLQKLEYGSNIDASVKKISVDEGAAWIGTLWLGMRLNSRDSIKFGGEAINFYVAGDASSLYLTTILILAPSVTFLVKMYLKMEDSRTKHPKLSIPILAVSWILTLLDIFFLFMTSGRDPGIVPRSLKPPESDDAPDSTTPSMEWVSGRSPNIRLPRVKDVKVNGHTVKVKFCDTCLLYRPPRASHCSICNNCRNYRFFFMFISTSTTLCIYVFAFSWLNIFQRHMDVRISIWKAISEDVLSDILIVYCFITVWFVGGLTIFHSYLICTNQTTYENFRYRYDKKENPYNKGVLGNIWEIFLSKIPPSMNKFRSFVKEEDYMMVETPTSNPGQSLVNSKEKIDIEMGGGRVVDEGRKSYSLPELLRNLNYEDLEDDCEEDDLKSKDHHHHHHHDQNEGITPSFDPFFTSESGVNKDEREGQESRGSSSDDDGVEGKRVGVSSDDEEKDEGYEQKWSARSINTNARSEDGTSSPQSTSPMLPPCSLSTASETLTMAAEMMLMKPISKFSSPNLSNSRTCLTNRRFSTVIRMSATSTPPPSATATSKSKKGTKKEIQESLLTPRFYTTDFEEMEQLFNTEINKNLNEEEFIALLQEFKTDYNQTHFVRNKEFKEAADKLQGPLRQIFVEFLERSCTAEFSGFLLYKELGRRLKKTNPVVAEIFSLMSRDEARHAGFLNKGLSDFNLALDLGFLTKARKYTFFKPKFIFYATYLSEKIGYWRYITIYRHLKQNPEFQCYPIFKYFENWCQDENRHGDFFSALMKAQPQFLNDWQAKLWSRFFCLSVYVTMYLNDCQRTDFYEGIGLNTKEFDMHVIIETNRTTARIFPAVLDVENPEFKRKLDRMVVINEKLMAVGQTDDPSFVKNLKRIPLIAGLVSEILAAYLMPPVESGSVDFAEFEPNLVY</sequence>
<dbReference type="InterPro" id="IPR003251">
    <property type="entry name" value="Rr_diiron-bd_dom"/>
</dbReference>
<keyword evidence="6" id="KW-0602">Photosynthesis</keyword>
<feature type="transmembrane region" description="Helical" evidence="14">
    <location>
        <begin position="465"/>
        <end position="485"/>
    </location>
</feature>
<feature type="domain" description="Rubrerythrin diiron-binding" evidence="16">
    <location>
        <begin position="1030"/>
        <end position="1163"/>
    </location>
</feature>
<evidence type="ECO:0000256" key="5">
    <source>
        <dbReference type="ARBA" id="ARBA00012092"/>
    </source>
</evidence>
<evidence type="ECO:0000259" key="16">
    <source>
        <dbReference type="Pfam" id="PF02915"/>
    </source>
</evidence>
<dbReference type="PANTHER" id="PTHR31053:SF4">
    <property type="entry name" value="S-ACYLTRANSFERASE"/>
    <property type="match status" value="1"/>
</dbReference>
<feature type="transmembrane region" description="Helical" evidence="14">
    <location>
        <begin position="294"/>
        <end position="321"/>
    </location>
</feature>
<keyword evidence="11" id="KW-0149">Chlorophyll biosynthesis</keyword>
<feature type="transmembrane region" description="Helical" evidence="14">
    <location>
        <begin position="138"/>
        <end position="161"/>
    </location>
</feature>
<evidence type="ECO:0000256" key="14">
    <source>
        <dbReference type="SAM" id="Phobius"/>
    </source>
</evidence>
<dbReference type="Pfam" id="PF01529">
    <property type="entry name" value="DHHC"/>
    <property type="match status" value="2"/>
</dbReference>
<keyword evidence="7 14" id="KW-0812">Transmembrane</keyword>
<evidence type="ECO:0000256" key="7">
    <source>
        <dbReference type="ARBA" id="ARBA00022692"/>
    </source>
</evidence>
<comment type="caution">
    <text evidence="17">The sequence shown here is derived from an EMBL/GenBank/DDBJ whole genome shotgun (WGS) entry which is preliminary data.</text>
</comment>
<feature type="transmembrane region" description="Helical" evidence="14">
    <location>
        <begin position="497"/>
        <end position="518"/>
    </location>
</feature>
<feature type="region of interest" description="Disordered" evidence="13">
    <location>
        <begin position="784"/>
        <end position="888"/>
    </location>
</feature>
<evidence type="ECO:0000259" key="15">
    <source>
        <dbReference type="Pfam" id="PF01529"/>
    </source>
</evidence>
<evidence type="ECO:0000256" key="9">
    <source>
        <dbReference type="ARBA" id="ARBA00022989"/>
    </source>
</evidence>
<dbReference type="Pfam" id="PF02915">
    <property type="entry name" value="Rubrerythrin"/>
    <property type="match status" value="1"/>
</dbReference>
<evidence type="ECO:0000256" key="8">
    <source>
        <dbReference type="ARBA" id="ARBA00022857"/>
    </source>
</evidence>
<feature type="compositionally biased region" description="Polar residues" evidence="13">
    <location>
        <begin position="859"/>
        <end position="888"/>
    </location>
</feature>
<proteinExistence type="inferred from homology"/>
<evidence type="ECO:0000256" key="10">
    <source>
        <dbReference type="ARBA" id="ARBA00023136"/>
    </source>
</evidence>
<evidence type="ECO:0000256" key="3">
    <source>
        <dbReference type="ARBA" id="ARBA00006550"/>
    </source>
</evidence>
<gene>
    <name evidence="17" type="ORF">HID58_082407</name>
</gene>
<dbReference type="EC" id="1.14.13.81" evidence="5"/>
<feature type="region of interest" description="Disordered" evidence="13">
    <location>
        <begin position="528"/>
        <end position="549"/>
    </location>
</feature>
<evidence type="ECO:0000313" key="18">
    <source>
        <dbReference type="Proteomes" id="UP000824890"/>
    </source>
</evidence>
<dbReference type="SUPFAM" id="SSF47240">
    <property type="entry name" value="Ferritin-like"/>
    <property type="match status" value="1"/>
</dbReference>
<dbReference type="InterPro" id="IPR009078">
    <property type="entry name" value="Ferritin-like_SF"/>
</dbReference>
<dbReference type="NCBIfam" id="NF010172">
    <property type="entry name" value="PRK13654.1"/>
    <property type="match status" value="1"/>
</dbReference>
<keyword evidence="18" id="KW-1185">Reference proteome</keyword>
<evidence type="ECO:0000256" key="1">
    <source>
        <dbReference type="ARBA" id="ARBA00004127"/>
    </source>
</evidence>
<keyword evidence="8" id="KW-0521">NADP</keyword>
<feature type="transmembrane region" description="Helical" evidence="14">
    <location>
        <begin position="110"/>
        <end position="132"/>
    </location>
</feature>
<protein>
    <recommendedName>
        <fullName evidence="5">magnesium-protoporphyrin IX monomethyl ester (oxidative) cyclase</fullName>
        <ecNumber evidence="5">1.14.13.81</ecNumber>
    </recommendedName>
</protein>
<evidence type="ECO:0000256" key="13">
    <source>
        <dbReference type="SAM" id="MobiDB-lite"/>
    </source>
</evidence>